<keyword evidence="1" id="KW-0472">Membrane</keyword>
<evidence type="ECO:0000313" key="3">
    <source>
        <dbReference type="Proteomes" id="UP000277007"/>
    </source>
</evidence>
<dbReference type="PANTHER" id="PTHR41795:SF1">
    <property type="entry name" value="EXOPOLYSACCHARIDE SYNTHESIS PROTEIN"/>
    <property type="match status" value="1"/>
</dbReference>
<dbReference type="Proteomes" id="UP000277007">
    <property type="component" value="Unassembled WGS sequence"/>
</dbReference>
<feature type="transmembrane region" description="Helical" evidence="1">
    <location>
        <begin position="141"/>
        <end position="174"/>
    </location>
</feature>
<reference evidence="2 3" key="1">
    <citation type="submission" date="2018-12" db="EMBL/GenBank/DDBJ databases">
        <authorList>
            <person name="Yang Y."/>
        </authorList>
    </citation>
    <scope>NUCLEOTIDE SEQUENCE [LARGE SCALE GENOMIC DNA]</scope>
    <source>
        <strain evidence="2 3">L-25-5w-1</strain>
    </source>
</reference>
<dbReference type="InterPro" id="IPR010331">
    <property type="entry name" value="ExoD"/>
</dbReference>
<accession>A0A3S0I3U9</accession>
<proteinExistence type="predicted"/>
<dbReference type="RefSeq" id="WP_126612076.1">
    <property type="nucleotide sequence ID" value="NZ_JBHUCY010000010.1"/>
</dbReference>
<keyword evidence="1" id="KW-0812">Transmembrane</keyword>
<dbReference type="EMBL" id="RXMA01000002">
    <property type="protein sequence ID" value="RTR23556.1"/>
    <property type="molecule type" value="Genomic_DNA"/>
</dbReference>
<name>A0A3S0I3U9_9PROT</name>
<feature type="transmembrane region" description="Helical" evidence="1">
    <location>
        <begin position="180"/>
        <end position="200"/>
    </location>
</feature>
<dbReference type="AlphaFoldDB" id="A0A3S0I3U9"/>
<comment type="caution">
    <text evidence="2">The sequence shown here is derived from an EMBL/GenBank/DDBJ whole genome shotgun (WGS) entry which is preliminary data.</text>
</comment>
<dbReference type="OrthoDB" id="8550083at2"/>
<protein>
    <submittedName>
        <fullName evidence="2">Exopolysaccharide biosynthesis protein</fullName>
    </submittedName>
</protein>
<keyword evidence="1" id="KW-1133">Transmembrane helix</keyword>
<dbReference type="PIRSF" id="PIRSF033239">
    <property type="entry name" value="ExoD"/>
    <property type="match status" value="1"/>
</dbReference>
<dbReference type="PANTHER" id="PTHR41795">
    <property type="entry name" value="EXOPOLYSACCHARIDE SYNTHESIS PROTEIN"/>
    <property type="match status" value="1"/>
</dbReference>
<organism evidence="2 3">
    <name type="scientific">Azospirillum griseum</name>
    <dbReference type="NCBI Taxonomy" id="2496639"/>
    <lineage>
        <taxon>Bacteria</taxon>
        <taxon>Pseudomonadati</taxon>
        <taxon>Pseudomonadota</taxon>
        <taxon>Alphaproteobacteria</taxon>
        <taxon>Rhodospirillales</taxon>
        <taxon>Azospirillaceae</taxon>
        <taxon>Azospirillum</taxon>
    </lineage>
</organism>
<keyword evidence="3" id="KW-1185">Reference proteome</keyword>
<sequence>MTSSPIPDRAAPDDAEDDRTSDVLSHFRANLPADAVSLGDLIQALGDRSLGTILLALSLPTIAPVPLGVSCLFDLPILLYTAQLAFGSRGARLPDWLLKRSVSRKMAARTLDAAMPRLIGIEKLLKPRNHRLATIDRERWFGLLLFILTLTCIVPLPLTGWLPGFALVLISLGLIERDGAAIGVGLGLTVAALVFFLLVASGLSYAGHQLLAATG</sequence>
<dbReference type="Pfam" id="PF06055">
    <property type="entry name" value="ExoD"/>
    <property type="match status" value="1"/>
</dbReference>
<evidence type="ECO:0000313" key="2">
    <source>
        <dbReference type="EMBL" id="RTR23556.1"/>
    </source>
</evidence>
<gene>
    <name evidence="2" type="ORF">EJ903_03215</name>
</gene>
<evidence type="ECO:0000256" key="1">
    <source>
        <dbReference type="SAM" id="Phobius"/>
    </source>
</evidence>